<dbReference type="PANTHER" id="PTHR46696:SF1">
    <property type="entry name" value="CYTOCHROME P450 YJIB-RELATED"/>
    <property type="match status" value="1"/>
</dbReference>
<evidence type="ECO:0000256" key="3">
    <source>
        <dbReference type="ARBA" id="ARBA00022723"/>
    </source>
</evidence>
<dbReference type="Proteomes" id="UP001500618">
    <property type="component" value="Unassembled WGS sequence"/>
</dbReference>
<evidence type="ECO:0000256" key="5">
    <source>
        <dbReference type="ARBA" id="ARBA00023004"/>
    </source>
</evidence>
<dbReference type="InterPro" id="IPR002397">
    <property type="entry name" value="Cyt_P450_B"/>
</dbReference>
<dbReference type="InterPro" id="IPR017972">
    <property type="entry name" value="Cyt_P450_CS"/>
</dbReference>
<dbReference type="PANTHER" id="PTHR46696">
    <property type="entry name" value="P450, PUTATIVE (EUROFUNG)-RELATED"/>
    <property type="match status" value="1"/>
</dbReference>
<evidence type="ECO:0000256" key="7">
    <source>
        <dbReference type="RuleBase" id="RU000461"/>
    </source>
</evidence>
<keyword evidence="4 7" id="KW-0560">Oxidoreductase</keyword>
<dbReference type="PRINTS" id="PR00359">
    <property type="entry name" value="BP450"/>
</dbReference>
<dbReference type="InterPro" id="IPR001128">
    <property type="entry name" value="Cyt_P450"/>
</dbReference>
<evidence type="ECO:0000256" key="1">
    <source>
        <dbReference type="ARBA" id="ARBA00010617"/>
    </source>
</evidence>
<reference evidence="9 10" key="1">
    <citation type="journal article" date="2019" name="Int. J. Syst. Evol. Microbiol.">
        <title>The Global Catalogue of Microorganisms (GCM) 10K type strain sequencing project: providing services to taxonomists for standard genome sequencing and annotation.</title>
        <authorList>
            <consortium name="The Broad Institute Genomics Platform"/>
            <consortium name="The Broad Institute Genome Sequencing Center for Infectious Disease"/>
            <person name="Wu L."/>
            <person name="Ma J."/>
        </authorList>
    </citation>
    <scope>NUCLEOTIDE SEQUENCE [LARGE SCALE GENOMIC DNA]</scope>
    <source>
        <strain evidence="9 10">JCM 14718</strain>
    </source>
</reference>
<keyword evidence="6 7" id="KW-0503">Monooxygenase</keyword>
<keyword evidence="2 7" id="KW-0349">Heme</keyword>
<keyword evidence="10" id="KW-1185">Reference proteome</keyword>
<evidence type="ECO:0000313" key="9">
    <source>
        <dbReference type="EMBL" id="GAA1704330.1"/>
    </source>
</evidence>
<evidence type="ECO:0000256" key="6">
    <source>
        <dbReference type="ARBA" id="ARBA00023033"/>
    </source>
</evidence>
<dbReference type="PROSITE" id="PS00086">
    <property type="entry name" value="CYTOCHROME_P450"/>
    <property type="match status" value="1"/>
</dbReference>
<keyword evidence="5 7" id="KW-0408">Iron</keyword>
<protein>
    <submittedName>
        <fullName evidence="9">Cytochrome P450</fullName>
    </submittedName>
</protein>
<evidence type="ECO:0000256" key="4">
    <source>
        <dbReference type="ARBA" id="ARBA00023002"/>
    </source>
</evidence>
<dbReference type="RefSeq" id="WP_344313793.1">
    <property type="nucleotide sequence ID" value="NZ_BAAANY010000029.1"/>
</dbReference>
<keyword evidence="3 7" id="KW-0479">Metal-binding</keyword>
<dbReference type="PRINTS" id="PR00385">
    <property type="entry name" value="P450"/>
</dbReference>
<dbReference type="CDD" id="cd11030">
    <property type="entry name" value="CYP105-like"/>
    <property type="match status" value="1"/>
</dbReference>
<comment type="caution">
    <text evidence="9">The sequence shown here is derived from an EMBL/GenBank/DDBJ whole genome shotgun (WGS) entry which is preliminary data.</text>
</comment>
<evidence type="ECO:0000256" key="8">
    <source>
        <dbReference type="SAM" id="MobiDB-lite"/>
    </source>
</evidence>
<dbReference type="Pfam" id="PF00067">
    <property type="entry name" value="p450"/>
    <property type="match status" value="1"/>
</dbReference>
<comment type="similarity">
    <text evidence="1 7">Belongs to the cytochrome P450 family.</text>
</comment>
<dbReference type="InterPro" id="IPR036396">
    <property type="entry name" value="Cyt_P450_sf"/>
</dbReference>
<sequence length="402" mass="44800">MTQTQETPAFPMSRQCPYDPPPAYGQLRETEPISRVRNWDGQEVWFVTRYADARAVLADRRFSADSRLSGYPSVSVASSISRQHFRSFINMDDPEHSRLRRMLISSFTMRQMEALRAPIQSIVDGLIDDMLANGSSADLVRDFALPLPSLVICQLLGVPYQDHDRFQGWSRRLISSATTKEEALQATQELGAYLTELVDAKDREPADDLISRLVVQQLRAGTLTRQEIVGMARLLLVAGHETTANMIGLGTAALLQNPDQLALLRTDPNPALVKSSVEELLRYLTITQSGRRRVATEDVTVAGQLIRAGEGVIVAGDAANRDPDAFADPDALDLARSARQHVAFGYGIHQCLGQPLARVELQVVYGTLYRRIPTMKLAIPPERIRFKHDMIVYGVHELPVSW</sequence>
<organism evidence="9 10">
    <name type="scientific">Fodinicola feengrottensis</name>
    <dbReference type="NCBI Taxonomy" id="435914"/>
    <lineage>
        <taxon>Bacteria</taxon>
        <taxon>Bacillati</taxon>
        <taxon>Actinomycetota</taxon>
        <taxon>Actinomycetes</taxon>
        <taxon>Mycobacteriales</taxon>
        <taxon>Fodinicola</taxon>
    </lineage>
</organism>
<evidence type="ECO:0000313" key="10">
    <source>
        <dbReference type="Proteomes" id="UP001500618"/>
    </source>
</evidence>
<dbReference type="SUPFAM" id="SSF48264">
    <property type="entry name" value="Cytochrome P450"/>
    <property type="match status" value="1"/>
</dbReference>
<feature type="region of interest" description="Disordered" evidence="8">
    <location>
        <begin position="1"/>
        <end position="24"/>
    </location>
</feature>
<proteinExistence type="inferred from homology"/>
<name>A0ABN2IFX2_9ACTN</name>
<accession>A0ABN2IFX2</accession>
<dbReference type="EMBL" id="BAAANY010000029">
    <property type="protein sequence ID" value="GAA1704330.1"/>
    <property type="molecule type" value="Genomic_DNA"/>
</dbReference>
<dbReference type="Gene3D" id="1.10.630.10">
    <property type="entry name" value="Cytochrome P450"/>
    <property type="match status" value="1"/>
</dbReference>
<evidence type="ECO:0000256" key="2">
    <source>
        <dbReference type="ARBA" id="ARBA00022617"/>
    </source>
</evidence>
<gene>
    <name evidence="9" type="ORF">GCM10009765_61930</name>
</gene>